<protein>
    <submittedName>
        <fullName evidence="1">Uncharacterized protein</fullName>
    </submittedName>
</protein>
<accession>A0A137P0Y8</accession>
<proteinExistence type="predicted"/>
<dbReference type="EMBL" id="KQ964563">
    <property type="protein sequence ID" value="KXN68730.1"/>
    <property type="molecule type" value="Genomic_DNA"/>
</dbReference>
<dbReference type="AlphaFoldDB" id="A0A137P0Y8"/>
<sequence>MVTAFDTVYNISYFPNITEFYKLKPQTREELTFYRKTSKKWALAVGKYDHIHLTQSGVFDTKIKFSYLNVRGMRGVRYFVELNWVIRVVGGCRGVGKNIDWQWIQANDCSKAFLLIDKRKEDIVLAKMNGLTLDNNSNGSLYILPSLPKEYLLTVATSACLVLRLMDQRSS</sequence>
<evidence type="ECO:0000313" key="1">
    <source>
        <dbReference type="EMBL" id="KXN68730.1"/>
    </source>
</evidence>
<reference evidence="1 2" key="1">
    <citation type="journal article" date="2015" name="Genome Biol. Evol.">
        <title>Phylogenomic analyses indicate that early fungi evolved digesting cell walls of algal ancestors of land plants.</title>
        <authorList>
            <person name="Chang Y."/>
            <person name="Wang S."/>
            <person name="Sekimoto S."/>
            <person name="Aerts A.L."/>
            <person name="Choi C."/>
            <person name="Clum A."/>
            <person name="LaButti K.M."/>
            <person name="Lindquist E.A."/>
            <person name="Yee Ngan C."/>
            <person name="Ohm R.A."/>
            <person name="Salamov A.A."/>
            <person name="Grigoriev I.V."/>
            <person name="Spatafora J.W."/>
            <person name="Berbee M.L."/>
        </authorList>
    </citation>
    <scope>NUCLEOTIDE SEQUENCE [LARGE SCALE GENOMIC DNA]</scope>
    <source>
        <strain evidence="1 2">NRRL 28638</strain>
    </source>
</reference>
<gene>
    <name evidence="1" type="ORF">CONCODRAFT_72044</name>
</gene>
<organism evidence="1 2">
    <name type="scientific">Conidiobolus coronatus (strain ATCC 28846 / CBS 209.66 / NRRL 28638)</name>
    <name type="common">Delacroixia coronata</name>
    <dbReference type="NCBI Taxonomy" id="796925"/>
    <lineage>
        <taxon>Eukaryota</taxon>
        <taxon>Fungi</taxon>
        <taxon>Fungi incertae sedis</taxon>
        <taxon>Zoopagomycota</taxon>
        <taxon>Entomophthoromycotina</taxon>
        <taxon>Entomophthoromycetes</taxon>
        <taxon>Entomophthorales</taxon>
        <taxon>Ancylistaceae</taxon>
        <taxon>Conidiobolus</taxon>
    </lineage>
</organism>
<keyword evidence="2" id="KW-1185">Reference proteome</keyword>
<evidence type="ECO:0000313" key="2">
    <source>
        <dbReference type="Proteomes" id="UP000070444"/>
    </source>
</evidence>
<dbReference type="Proteomes" id="UP000070444">
    <property type="component" value="Unassembled WGS sequence"/>
</dbReference>
<name>A0A137P0Y8_CONC2</name>